<dbReference type="SUPFAM" id="SSF46955">
    <property type="entry name" value="Putative DNA-binding domain"/>
    <property type="match status" value="1"/>
</dbReference>
<comment type="caution">
    <text evidence="3">The sequence shown here is derived from an EMBL/GenBank/DDBJ whole genome shotgun (WGS) entry which is preliminary data.</text>
</comment>
<organism evidence="3 4">
    <name type="scientific">Desulfoplanes formicivorans</name>
    <dbReference type="NCBI Taxonomy" id="1592317"/>
    <lineage>
        <taxon>Bacteria</taxon>
        <taxon>Pseudomonadati</taxon>
        <taxon>Thermodesulfobacteriota</taxon>
        <taxon>Desulfovibrionia</taxon>
        <taxon>Desulfovibrionales</taxon>
        <taxon>Desulfoplanaceae</taxon>
        <taxon>Desulfoplanes</taxon>
    </lineage>
</organism>
<feature type="domain" description="HTH Mu-type" evidence="2">
    <location>
        <begin position="1"/>
        <end position="64"/>
    </location>
</feature>
<dbReference type="Gene3D" id="3.30.420.10">
    <property type="entry name" value="Ribonuclease H-like superfamily/Ribonuclease H"/>
    <property type="match status" value="1"/>
</dbReference>
<dbReference type="EMBL" id="BDFE01000009">
    <property type="protein sequence ID" value="GAU08112.1"/>
    <property type="molecule type" value="Genomic_DNA"/>
</dbReference>
<dbReference type="Gene3D" id="1.10.10.60">
    <property type="entry name" value="Homeodomain-like"/>
    <property type="match status" value="1"/>
</dbReference>
<evidence type="ECO:0000313" key="3">
    <source>
        <dbReference type="EMBL" id="GAU08112.1"/>
    </source>
</evidence>
<evidence type="ECO:0000313" key="4">
    <source>
        <dbReference type="Proteomes" id="UP000095200"/>
    </source>
</evidence>
<dbReference type="InterPro" id="IPR036388">
    <property type="entry name" value="WH-like_DNA-bd_sf"/>
</dbReference>
<accession>A0A194ADE7</accession>
<dbReference type="SUPFAM" id="SSF53098">
    <property type="entry name" value="Ribonuclease H-like"/>
    <property type="match status" value="1"/>
</dbReference>
<dbReference type="Gene3D" id="1.10.10.10">
    <property type="entry name" value="Winged helix-like DNA-binding domain superfamily/Winged helix DNA-binding domain"/>
    <property type="match status" value="1"/>
</dbReference>
<keyword evidence="4" id="KW-1185">Reference proteome</keyword>
<dbReference type="GO" id="GO:0003677">
    <property type="term" value="F:DNA binding"/>
    <property type="evidence" value="ECO:0007669"/>
    <property type="project" value="InterPro"/>
</dbReference>
<dbReference type="GO" id="GO:0015074">
    <property type="term" value="P:DNA integration"/>
    <property type="evidence" value="ECO:0007669"/>
    <property type="project" value="InterPro"/>
</dbReference>
<dbReference type="InterPro" id="IPR036397">
    <property type="entry name" value="RNaseH_sf"/>
</dbReference>
<dbReference type="InterPro" id="IPR003314">
    <property type="entry name" value="Mu-type_HTH"/>
</dbReference>
<dbReference type="STRING" id="1592317.DPF_0815"/>
<reference evidence="4" key="1">
    <citation type="submission" date="2016-06" db="EMBL/GenBank/DDBJ databases">
        <title>Draft genome sequence of Desulfoplanes formicivorans strain Pf12B.</title>
        <authorList>
            <person name="Watanabe M."/>
            <person name="Kojima H."/>
            <person name="Fukui M."/>
        </authorList>
    </citation>
    <scope>NUCLEOTIDE SEQUENCE [LARGE SCALE GENOMIC DNA]</scope>
    <source>
        <strain evidence="4">Pf12B</strain>
    </source>
</reference>
<evidence type="ECO:0000259" key="1">
    <source>
        <dbReference type="PROSITE" id="PS50994"/>
    </source>
</evidence>
<evidence type="ECO:0000259" key="2">
    <source>
        <dbReference type="PROSITE" id="PS51702"/>
    </source>
</evidence>
<dbReference type="InterPro" id="IPR015378">
    <property type="entry name" value="Transposase-like_Mu_C"/>
</dbReference>
<dbReference type="Pfam" id="PF09039">
    <property type="entry name" value="HTH_Tnp_Mu_2"/>
    <property type="match status" value="1"/>
</dbReference>
<dbReference type="InterPro" id="IPR009061">
    <property type="entry name" value="DNA-bd_dom_put_sf"/>
</dbReference>
<proteinExistence type="predicted"/>
<sequence length="717" mass="81538">MKEYTPKEIADAIGVTVRAVQKRAKAESWTSHKRKARGGGKAFYLADLPEDIQHKILAESAKDTACVQTVKPQAPAIIEIPTSAAIPDSAHQSGLDRYRIVHEWRAHVSKSASTKGAATDAFLLAYHSGQLLPKVHARRGRVSRPTLYKWDKALRDNGDDYRVLCDKRGAWLKGGKKGPGQIGPEAEAVFLTAWLNPNRPGIALAYEATRAVLEKRGVPVASYASFRRFAKRFDAHHHDLVVLMRDGEKALKDKVGPFATRNDKLLSVGDCIFADGHDLNFQVLHPVHGRPVRMCLLVWFDWRAHCPVGWEIMPSESTFCISSALRMACQTLGKYPKVAYIDNGRAFTSKYFLDHNDEIDELNGLYARLGIAVRRSKPYEARTKIVERFFRTFDEQCQRLLPSYCGHNIDSKPAWRSRNEKFHQARHSGWIPNVREAAEIFRLYVGWYANRPCRSLGKGITPMQILEAGRGPGISTEELDQHFMHTKVVHPKRCRFTLAGVDYESDVLYGLNQKIKIRYHWADLSTVKMFTMDNHPLGEATPVSAIHPLAKEFGNELDMLKVQEANRLQARLKRETFRQADAMGLGRDSEAIQQLPWVKREKVELQVQDIVPEQPQVAHEDEIDPELIAAQQAIAAELDADKPGYDRPAFFSTELEKYEYLFKISEVEGIELTEEDRAWKEYYEKSREYAEVAAPRYNQLRQTLVMLRDQDGHAVNI</sequence>
<dbReference type="InterPro" id="IPR001584">
    <property type="entry name" value="Integrase_cat-core"/>
</dbReference>
<dbReference type="OrthoDB" id="9794201at2"/>
<feature type="domain" description="Integrase catalytic" evidence="1">
    <location>
        <begin position="253"/>
        <end position="470"/>
    </location>
</feature>
<dbReference type="PROSITE" id="PS50994">
    <property type="entry name" value="INTEGRASE"/>
    <property type="match status" value="1"/>
</dbReference>
<dbReference type="InterPro" id="IPR015126">
    <property type="entry name" value="Mu_I-gamma"/>
</dbReference>
<dbReference type="PROSITE" id="PS51702">
    <property type="entry name" value="HTH_MU"/>
    <property type="match status" value="1"/>
</dbReference>
<dbReference type="InterPro" id="IPR012337">
    <property type="entry name" value="RNaseH-like_sf"/>
</dbReference>
<dbReference type="Pfam" id="PF09299">
    <property type="entry name" value="Mu-transpos_C"/>
    <property type="match status" value="1"/>
</dbReference>
<protein>
    <submittedName>
        <fullName evidence="3">Integrase</fullName>
    </submittedName>
</protein>
<name>A0A194ADE7_9BACT</name>
<dbReference type="AlphaFoldDB" id="A0A194ADE7"/>
<dbReference type="RefSeq" id="WP_083254455.1">
    <property type="nucleotide sequence ID" value="NZ_BDFE01000009.1"/>
</dbReference>
<dbReference type="Proteomes" id="UP000095200">
    <property type="component" value="Unassembled WGS sequence"/>
</dbReference>
<gene>
    <name evidence="3" type="ORF">DPF_0815</name>
</gene>